<accession>A0A177MPP3</accession>
<dbReference type="AlphaFoldDB" id="A0A177MPP3"/>
<protein>
    <submittedName>
        <fullName evidence="1">Uncharacterized protein</fullName>
    </submittedName>
</protein>
<proteinExistence type="predicted"/>
<sequence>MTEINITEPALLIRTSRLFNEGMTARQLYDITRGVWKIGKDREKAEYAFCVAKGVVQEIYSIQEWQPAGSTPYGPPQQDANIKDGRWDGRWEFIGKVAPETIRNKYIGRSVAHYFAMGNANPIYYVNIKA</sequence>
<organism evidence="1 2">
    <name type="scientific">Methylomonas methanica</name>
    <dbReference type="NCBI Taxonomy" id="421"/>
    <lineage>
        <taxon>Bacteria</taxon>
        <taxon>Pseudomonadati</taxon>
        <taxon>Pseudomonadota</taxon>
        <taxon>Gammaproteobacteria</taxon>
        <taxon>Methylococcales</taxon>
        <taxon>Methylococcaceae</taxon>
        <taxon>Methylomonas</taxon>
    </lineage>
</organism>
<dbReference type="RefSeq" id="WP_064007882.1">
    <property type="nucleotide sequence ID" value="NZ_LUUG01000054.1"/>
</dbReference>
<evidence type="ECO:0000313" key="1">
    <source>
        <dbReference type="EMBL" id="OAI06829.1"/>
    </source>
</evidence>
<dbReference type="EMBL" id="LUUG01000054">
    <property type="protein sequence ID" value="OAI06829.1"/>
    <property type="molecule type" value="Genomic_DNA"/>
</dbReference>
<comment type="caution">
    <text evidence="1">The sequence shown here is derived from an EMBL/GenBank/DDBJ whole genome shotgun (WGS) entry which is preliminary data.</text>
</comment>
<dbReference type="Proteomes" id="UP000078090">
    <property type="component" value="Unassembled WGS sequence"/>
</dbReference>
<evidence type="ECO:0000313" key="2">
    <source>
        <dbReference type="Proteomes" id="UP000078090"/>
    </source>
</evidence>
<dbReference type="OrthoDB" id="67448at2"/>
<name>A0A177MPP3_METMH</name>
<reference evidence="1 2" key="1">
    <citation type="submission" date="2016-03" db="EMBL/GenBank/DDBJ databases">
        <authorList>
            <person name="Ploux O."/>
        </authorList>
    </citation>
    <scope>NUCLEOTIDE SEQUENCE [LARGE SCALE GENOMIC DNA]</scope>
    <source>
        <strain evidence="1 2">R-45363</strain>
    </source>
</reference>
<gene>
    <name evidence="1" type="ORF">A1332_10650</name>
</gene>